<sequence>MRKLIVVLVMIIMVLGFTMAAIIPKDDWDLKNFYNIYNVKNMTVGTINVTGDSILNLNWTFLKNYPAACPAGTFLTQLDDSVTCTAPVADDVDPGDFPAGNYSFDTSTLFIDSSNDRIGIGTSNPYSGLHYQGDILYLTPNAG</sequence>
<reference evidence="1" key="1">
    <citation type="journal article" date="2015" name="Nature">
        <title>Complex archaea that bridge the gap between prokaryotes and eukaryotes.</title>
        <authorList>
            <person name="Spang A."/>
            <person name="Saw J.H."/>
            <person name="Jorgensen S.L."/>
            <person name="Zaremba-Niedzwiedzka K."/>
            <person name="Martijn J."/>
            <person name="Lind A.E."/>
            <person name="van Eijk R."/>
            <person name="Schleper C."/>
            <person name="Guy L."/>
            <person name="Ettema T.J."/>
        </authorList>
    </citation>
    <scope>NUCLEOTIDE SEQUENCE</scope>
</reference>
<proteinExistence type="predicted"/>
<organism evidence="1">
    <name type="scientific">marine sediment metagenome</name>
    <dbReference type="NCBI Taxonomy" id="412755"/>
    <lineage>
        <taxon>unclassified sequences</taxon>
        <taxon>metagenomes</taxon>
        <taxon>ecological metagenomes</taxon>
    </lineage>
</organism>
<feature type="non-terminal residue" evidence="1">
    <location>
        <position position="143"/>
    </location>
</feature>
<gene>
    <name evidence="1" type="ORF">LCGC14_2053120</name>
</gene>
<protein>
    <submittedName>
        <fullName evidence="1">Uncharacterized protein</fullName>
    </submittedName>
</protein>
<comment type="caution">
    <text evidence="1">The sequence shown here is derived from an EMBL/GenBank/DDBJ whole genome shotgun (WGS) entry which is preliminary data.</text>
</comment>
<name>A0A0F9HKD2_9ZZZZ</name>
<dbReference type="EMBL" id="LAZR01024301">
    <property type="protein sequence ID" value="KKL75612.1"/>
    <property type="molecule type" value="Genomic_DNA"/>
</dbReference>
<dbReference type="AlphaFoldDB" id="A0A0F9HKD2"/>
<evidence type="ECO:0000313" key="1">
    <source>
        <dbReference type="EMBL" id="KKL75612.1"/>
    </source>
</evidence>
<accession>A0A0F9HKD2</accession>